<dbReference type="InterPro" id="IPR050198">
    <property type="entry name" value="Non-receptor_tyrosine_kinases"/>
</dbReference>
<dbReference type="Gene3D" id="1.10.510.10">
    <property type="entry name" value="Transferase(Phosphotransferase) domain 1"/>
    <property type="match status" value="1"/>
</dbReference>
<dbReference type="OMA" id="ITSHHEW"/>
<keyword evidence="5" id="KW-1185">Reference proteome</keyword>
<dbReference type="SMR" id="G4Z3W3"/>
<gene>
    <name evidence="4" type="ORF">PHYSODRAFT_462233</name>
</gene>
<dbReference type="PRINTS" id="PR00109">
    <property type="entry name" value="TYRKINASE"/>
</dbReference>
<dbReference type="PROSITE" id="PS00109">
    <property type="entry name" value="PROTEIN_KINASE_TYR"/>
    <property type="match status" value="1"/>
</dbReference>
<keyword evidence="1" id="KW-0547">Nucleotide-binding</keyword>
<evidence type="ECO:0000259" key="3">
    <source>
        <dbReference type="PROSITE" id="PS50011"/>
    </source>
</evidence>
<dbReference type="STRING" id="1094619.G4Z3W3"/>
<feature type="non-terminal residue" evidence="4">
    <location>
        <position position="1"/>
    </location>
</feature>
<dbReference type="KEGG" id="psoj:PHYSODRAFT_462233"/>
<dbReference type="EMBL" id="JH159153">
    <property type="protein sequence ID" value="EGZ20822.1"/>
    <property type="molecule type" value="Genomic_DNA"/>
</dbReference>
<protein>
    <recommendedName>
        <fullName evidence="3">Protein kinase domain-containing protein</fullName>
    </recommendedName>
</protein>
<dbReference type="GO" id="GO:0004672">
    <property type="term" value="F:protein kinase activity"/>
    <property type="evidence" value="ECO:0007669"/>
    <property type="project" value="InterPro"/>
</dbReference>
<dbReference type="GO" id="GO:0005524">
    <property type="term" value="F:ATP binding"/>
    <property type="evidence" value="ECO:0007669"/>
    <property type="project" value="UniProtKB-KW"/>
</dbReference>
<evidence type="ECO:0000256" key="2">
    <source>
        <dbReference type="ARBA" id="ARBA00022840"/>
    </source>
</evidence>
<dbReference type="InterPro" id="IPR008266">
    <property type="entry name" value="Tyr_kinase_AS"/>
</dbReference>
<dbReference type="Proteomes" id="UP000002640">
    <property type="component" value="Unassembled WGS sequence"/>
</dbReference>
<evidence type="ECO:0000256" key="1">
    <source>
        <dbReference type="ARBA" id="ARBA00022741"/>
    </source>
</evidence>
<dbReference type="InterPro" id="IPR000719">
    <property type="entry name" value="Prot_kinase_dom"/>
</dbReference>
<dbReference type="GeneID" id="20653281"/>
<reference evidence="4 5" key="1">
    <citation type="journal article" date="2006" name="Science">
        <title>Phytophthora genome sequences uncover evolutionary origins and mechanisms of pathogenesis.</title>
        <authorList>
            <person name="Tyler B.M."/>
            <person name="Tripathy S."/>
            <person name="Zhang X."/>
            <person name="Dehal P."/>
            <person name="Jiang R.H."/>
            <person name="Aerts A."/>
            <person name="Arredondo F.D."/>
            <person name="Baxter L."/>
            <person name="Bensasson D."/>
            <person name="Beynon J.L."/>
            <person name="Chapman J."/>
            <person name="Damasceno C.M."/>
            <person name="Dorrance A.E."/>
            <person name="Dou D."/>
            <person name="Dickerman A.W."/>
            <person name="Dubchak I.L."/>
            <person name="Garbelotto M."/>
            <person name="Gijzen M."/>
            <person name="Gordon S.G."/>
            <person name="Govers F."/>
            <person name="Grunwald N.J."/>
            <person name="Huang W."/>
            <person name="Ivors K.L."/>
            <person name="Jones R.W."/>
            <person name="Kamoun S."/>
            <person name="Krampis K."/>
            <person name="Lamour K.H."/>
            <person name="Lee M.K."/>
            <person name="McDonald W.H."/>
            <person name="Medina M."/>
            <person name="Meijer H.J."/>
            <person name="Nordberg E.K."/>
            <person name="Maclean D.J."/>
            <person name="Ospina-Giraldo M.D."/>
            <person name="Morris P.F."/>
            <person name="Phuntumart V."/>
            <person name="Putnam N.H."/>
            <person name="Rash S."/>
            <person name="Rose J.K."/>
            <person name="Sakihama Y."/>
            <person name="Salamov A.A."/>
            <person name="Savidor A."/>
            <person name="Scheuring C.F."/>
            <person name="Smith B.M."/>
            <person name="Sobral B.W."/>
            <person name="Terry A."/>
            <person name="Torto-Alalibo T.A."/>
            <person name="Win J."/>
            <person name="Xu Z."/>
            <person name="Zhang H."/>
            <person name="Grigoriev I.V."/>
            <person name="Rokhsar D.S."/>
            <person name="Boore J.L."/>
        </authorList>
    </citation>
    <scope>NUCLEOTIDE SEQUENCE [LARGE SCALE GENOMIC DNA]</scope>
    <source>
        <strain evidence="4 5">P6497</strain>
    </source>
</reference>
<dbReference type="Pfam" id="PF07714">
    <property type="entry name" value="PK_Tyr_Ser-Thr"/>
    <property type="match status" value="1"/>
</dbReference>
<dbReference type="RefSeq" id="XP_009523539.1">
    <property type="nucleotide sequence ID" value="XM_009525244.1"/>
</dbReference>
<feature type="domain" description="Protein kinase" evidence="3">
    <location>
        <begin position="1"/>
        <end position="164"/>
    </location>
</feature>
<sequence length="164" mass="18176">TFGDEVRLWQRLRHPNVIKMYGACVAAPNLQFFVCEYASHGSLLEYVTSPGVDKRTMWKYLYEVALGLEYLHERGIVHGDLRCCNVLIASDGKAKLSNFGLSASTSRSSEVSAGAVGPLRWQAPEVLEGRTPSFESDVYSLGMCVLEATTGKEPWSQHNDSMVK</sequence>
<evidence type="ECO:0000313" key="5">
    <source>
        <dbReference type="Proteomes" id="UP000002640"/>
    </source>
</evidence>
<dbReference type="InParanoid" id="G4Z3W3"/>
<organism evidence="4 5">
    <name type="scientific">Phytophthora sojae (strain P6497)</name>
    <name type="common">Soybean stem and root rot agent</name>
    <name type="synonym">Phytophthora megasperma f. sp. glycines</name>
    <dbReference type="NCBI Taxonomy" id="1094619"/>
    <lineage>
        <taxon>Eukaryota</taxon>
        <taxon>Sar</taxon>
        <taxon>Stramenopiles</taxon>
        <taxon>Oomycota</taxon>
        <taxon>Peronosporomycetes</taxon>
        <taxon>Peronosporales</taxon>
        <taxon>Peronosporaceae</taxon>
        <taxon>Phytophthora</taxon>
    </lineage>
</organism>
<proteinExistence type="predicted"/>
<dbReference type="AlphaFoldDB" id="G4Z3W3"/>
<keyword evidence="2" id="KW-0067">ATP-binding</keyword>
<accession>G4Z3W3</accession>
<dbReference type="PROSITE" id="PS50011">
    <property type="entry name" value="PROTEIN_KINASE_DOM"/>
    <property type="match status" value="1"/>
</dbReference>
<dbReference type="PANTHER" id="PTHR24418">
    <property type="entry name" value="TYROSINE-PROTEIN KINASE"/>
    <property type="match status" value="1"/>
</dbReference>
<name>G4Z3W3_PHYSP</name>
<evidence type="ECO:0000313" key="4">
    <source>
        <dbReference type="EMBL" id="EGZ20822.1"/>
    </source>
</evidence>
<dbReference type="SUPFAM" id="SSF56112">
    <property type="entry name" value="Protein kinase-like (PK-like)"/>
    <property type="match status" value="1"/>
</dbReference>
<feature type="non-terminal residue" evidence="4">
    <location>
        <position position="164"/>
    </location>
</feature>
<dbReference type="InterPro" id="IPR001245">
    <property type="entry name" value="Ser-Thr/Tyr_kinase_cat_dom"/>
</dbReference>
<dbReference type="InterPro" id="IPR011009">
    <property type="entry name" value="Kinase-like_dom_sf"/>
</dbReference>